<accession>A0A1Q9CXN5</accession>
<reference evidence="1 2" key="1">
    <citation type="submission" date="2016-02" db="EMBL/GenBank/DDBJ databases">
        <title>Genome analysis of coral dinoflagellate symbionts highlights evolutionary adaptations to a symbiotic lifestyle.</title>
        <authorList>
            <person name="Aranda M."/>
            <person name="Li Y."/>
            <person name="Liew Y.J."/>
            <person name="Baumgarten S."/>
            <person name="Simakov O."/>
            <person name="Wilson M."/>
            <person name="Piel J."/>
            <person name="Ashoor H."/>
            <person name="Bougouffa S."/>
            <person name="Bajic V.B."/>
            <person name="Ryu T."/>
            <person name="Ravasi T."/>
            <person name="Bayer T."/>
            <person name="Micklem G."/>
            <person name="Kim H."/>
            <person name="Bhak J."/>
            <person name="Lajeunesse T.C."/>
            <person name="Voolstra C.R."/>
        </authorList>
    </citation>
    <scope>NUCLEOTIDE SEQUENCE [LARGE SCALE GENOMIC DNA]</scope>
    <source>
        <strain evidence="1 2">CCMP2467</strain>
    </source>
</reference>
<proteinExistence type="predicted"/>
<sequence length="260" mass="27765">MPKALRLFQCLDANPPASEDEDKMRRAGGVDDLDLPSQGGADWRIVAAGRLHCGSGQLQADLCIAVAGWDGEMLPIAATRLKLWDITQAGDSALRKLWHPAVASESRGATLGGSTVRASSWNWSANPEVLQLHPGCLCCLKLLKDSRPFEQIEGPEAMALSGAQLLVALSSRLKGLYTGIYFGQLRMSVCGQLENPSVNQALPHRHMTESLRSPLLPLPEVGICILPDASCDAEQGPPGCCLATALLGRAFIELPSSFEA</sequence>
<dbReference type="OrthoDB" id="421897at2759"/>
<organism evidence="1 2">
    <name type="scientific">Symbiodinium microadriaticum</name>
    <name type="common">Dinoflagellate</name>
    <name type="synonym">Zooxanthella microadriatica</name>
    <dbReference type="NCBI Taxonomy" id="2951"/>
    <lineage>
        <taxon>Eukaryota</taxon>
        <taxon>Sar</taxon>
        <taxon>Alveolata</taxon>
        <taxon>Dinophyceae</taxon>
        <taxon>Suessiales</taxon>
        <taxon>Symbiodiniaceae</taxon>
        <taxon>Symbiodinium</taxon>
    </lineage>
</organism>
<comment type="caution">
    <text evidence="1">The sequence shown here is derived from an EMBL/GenBank/DDBJ whole genome shotgun (WGS) entry which is preliminary data.</text>
</comment>
<dbReference type="AlphaFoldDB" id="A0A1Q9CXN5"/>
<name>A0A1Q9CXN5_SYMMI</name>
<evidence type="ECO:0000313" key="2">
    <source>
        <dbReference type="Proteomes" id="UP000186817"/>
    </source>
</evidence>
<gene>
    <name evidence="1" type="ORF">AK812_SmicGene31070</name>
</gene>
<dbReference type="Proteomes" id="UP000186817">
    <property type="component" value="Unassembled WGS sequence"/>
</dbReference>
<protein>
    <submittedName>
        <fullName evidence="1">Uncharacterized protein</fullName>
    </submittedName>
</protein>
<keyword evidence="2" id="KW-1185">Reference proteome</keyword>
<dbReference type="EMBL" id="LSRX01000848">
    <property type="protein sequence ID" value="OLP87692.1"/>
    <property type="molecule type" value="Genomic_DNA"/>
</dbReference>
<evidence type="ECO:0000313" key="1">
    <source>
        <dbReference type="EMBL" id="OLP87692.1"/>
    </source>
</evidence>